<dbReference type="EMBL" id="KZ269980">
    <property type="protein sequence ID" value="OZC11499.1"/>
    <property type="molecule type" value="Genomic_DNA"/>
</dbReference>
<dbReference type="PANTHER" id="PTHR22084:SF1">
    <property type="entry name" value="BZIP DOMAIN-CONTAINING PROTEIN-RELATED"/>
    <property type="match status" value="1"/>
</dbReference>
<feature type="coiled-coil region" evidence="1">
    <location>
        <begin position="275"/>
        <end position="305"/>
    </location>
</feature>
<gene>
    <name evidence="3" type="ORF">X798_01357</name>
</gene>
<feature type="compositionally biased region" description="Basic and acidic residues" evidence="2">
    <location>
        <begin position="966"/>
        <end position="981"/>
    </location>
</feature>
<feature type="region of interest" description="Disordered" evidence="2">
    <location>
        <begin position="1628"/>
        <end position="1654"/>
    </location>
</feature>
<feature type="region of interest" description="Disordered" evidence="2">
    <location>
        <begin position="1376"/>
        <end position="1413"/>
    </location>
</feature>
<evidence type="ECO:0000313" key="4">
    <source>
        <dbReference type="Proteomes" id="UP000242913"/>
    </source>
</evidence>
<dbReference type="Proteomes" id="UP000242913">
    <property type="component" value="Unassembled WGS sequence"/>
</dbReference>
<accession>A0A238C201</accession>
<keyword evidence="4" id="KW-1185">Reference proteome</keyword>
<feature type="region of interest" description="Disordered" evidence="2">
    <location>
        <begin position="966"/>
        <end position="990"/>
    </location>
</feature>
<name>A0A238C201_9BILA</name>
<feature type="compositionally biased region" description="Polar residues" evidence="2">
    <location>
        <begin position="899"/>
        <end position="920"/>
    </location>
</feature>
<feature type="region of interest" description="Disordered" evidence="2">
    <location>
        <begin position="453"/>
        <end position="491"/>
    </location>
</feature>
<feature type="region of interest" description="Disordered" evidence="2">
    <location>
        <begin position="332"/>
        <end position="362"/>
    </location>
</feature>
<proteinExistence type="predicted"/>
<feature type="region of interest" description="Disordered" evidence="2">
    <location>
        <begin position="1182"/>
        <end position="1203"/>
    </location>
</feature>
<feature type="compositionally biased region" description="Basic and acidic residues" evidence="2">
    <location>
        <begin position="1381"/>
        <end position="1391"/>
    </location>
</feature>
<dbReference type="PANTHER" id="PTHR22084">
    <property type="entry name" value="GEX INTERACTING PROTEIN PROTEIN 4"/>
    <property type="match status" value="1"/>
</dbReference>
<organism evidence="3 4">
    <name type="scientific">Onchocerca flexuosa</name>
    <dbReference type="NCBI Taxonomy" id="387005"/>
    <lineage>
        <taxon>Eukaryota</taxon>
        <taxon>Metazoa</taxon>
        <taxon>Ecdysozoa</taxon>
        <taxon>Nematoda</taxon>
        <taxon>Chromadorea</taxon>
        <taxon>Rhabditida</taxon>
        <taxon>Spirurina</taxon>
        <taxon>Spiruromorpha</taxon>
        <taxon>Filarioidea</taxon>
        <taxon>Onchocercidae</taxon>
        <taxon>Onchocerca</taxon>
    </lineage>
</organism>
<sequence length="1679" mass="188405">MVKESLIRMARCTYIRVTMNQNLVPAYFQTGNISNSAPQQVEHVVIGDRVSMLKDETKSAMQLQASAPTGMTIHPAGTNFFQTTSGTPFTTTSSGPVFHSSTTAATFLPNSIQNVQIQPNTAATLNGQQTQQVRLVQAINPTPAVNVTSSQQQGATVLTVVTAQNPNGTTMQILQPQGAETDERRIAAILDSYFIEQQAPTTSVVAPITTAAVAVATPAPYPSPASIVAKYTRGKGTTQEKKEKDEAKRAKQAEAARLRYHRLSAEEKRALNIKRTMAQKRKRQREKELEELENLLRQTNDIQEDPDINEQLREKRMRARWAEAARSRYQRMSSEERRAHNNRRRMRQIAATEGLKGPDGQPDEEAIKRHIKEQNAKKAEAARLRYHRMTEEEKRAYNQRRTEAFRRRRMEEEMLLAMPIGRINGEALDRAQQIVVRNAKRAEAARLRYQRMTPEQRKAYNQKRYTPKRKRLENTDDSESIANRGRKRNQEEQFDALSTLERDVIKRTQQAHQALMRQRGTSSANTPTGAYLTAHVVQQSQANITTVLPNTAIIPNNGGVLPGGTVLTAQIQPSQIQTASIQAQQVQSQQPNRSMQQQTMTQIPQQVQKMEDMTMIYELSSSSKLYENRSTTNSSPTNAKSVFTTATTTTDSIYCKPKRTNDGWATYATTITCTICDSASKSLSFEPGSCAPDVFSTLMGWIKFIADVINMYWNAWPCSNVHVECTLSGLCYLSLSKMSQRAFFSTAGSEIMGQSQILDGLPTTNIGPAVTSVQFQSSGCSTSVLYQSTVTPTFYTSTGSPFHSTGAFLPPAVEDRKEYVAVLPAGVQINDASGLIPASGRGTLASVGTVDTASSVAQLTAVPLSHVQLAPVQLANDGQSNTQQQIIYEHYYVDQQHPSTSATISANSRSLLSETTSSGAENGKDFANKSGSSETCSLSESDSAAVLQLKRQKQADAARQRYQRMTLEERKEVNQKRTEAQKRKRQKDKELEELESLLRQSKDIEDDPAINEQLREKRIRARRAEAARLRYQRMSSEERRAYNQRRRFRQLGIQGAKKNGMDEEKLRQHIIEQNAKKAEAARLRYHRMTDEEKRQYNQRRTEAFRRRRIEEEILLSTPAGRISAEALNRAQQIMLRNAKRAEAARLRYQRMTPEQRRAYNQKRSRAKKERERVMRAASEDAMSSLSSSINGNESSVQVNSTNSGMEQKPVIDSVVSEEVLSTLERDVLKRTRQANMVLMRQKRLPPQEQFVIVSTNPDGTQTVIPATTTEDGKQIFHIPATATTTEDGKQVFHIPAITQQLINADPSTLTLVDDSSKLLGTVQQPLQIASVPQLLGLPQQQHSNSHDHGETSHQVAMTQQQQIIPQLAELHNVQESGGADDAQHAAHENQVDAHGQLQAHQQQGSQQHMQQQAQPQHIIVTLQEPQQPMQHQIIVTDLNQATGAVLSSMSGHGRSRGRPPMYAAAAAAIQQQQGNVMLPPGQANFVTITATPMINETEIKPPYRVTAPRHMNATPSRRDILAVATAASVGPTTGISPEQKLEMQRAKRAERARLRYHNMSAEERRNFNARRAKALRTARMRDDELCRMAERAQMSGTTLDADLMIQVAEAQRRRAKRAEAARLKYHRMSSEERRQYNAMRDAQRRQRLDTNREGNNEQILYDSYIRYDSQMDHGWAVQS</sequence>
<evidence type="ECO:0000256" key="1">
    <source>
        <dbReference type="SAM" id="Coils"/>
    </source>
</evidence>
<feature type="compositionally biased region" description="Low complexity" evidence="2">
    <location>
        <begin position="1182"/>
        <end position="1195"/>
    </location>
</feature>
<feature type="region of interest" description="Disordered" evidence="2">
    <location>
        <begin position="899"/>
        <end position="937"/>
    </location>
</feature>
<reference evidence="3 4" key="1">
    <citation type="submission" date="2015-12" db="EMBL/GenBank/DDBJ databases">
        <title>Draft genome of the nematode, Onchocerca flexuosa.</title>
        <authorList>
            <person name="Mitreva M."/>
        </authorList>
    </citation>
    <scope>NUCLEOTIDE SEQUENCE [LARGE SCALE GENOMIC DNA]</scope>
    <source>
        <strain evidence="3">Red Deer</strain>
    </source>
</reference>
<feature type="region of interest" description="Disordered" evidence="2">
    <location>
        <begin position="1339"/>
        <end position="1359"/>
    </location>
</feature>
<feature type="compositionally biased region" description="Low complexity" evidence="2">
    <location>
        <begin position="1393"/>
        <end position="1413"/>
    </location>
</feature>
<evidence type="ECO:0000313" key="3">
    <source>
        <dbReference type="EMBL" id="OZC11499.1"/>
    </source>
</evidence>
<keyword evidence="1" id="KW-0175">Coiled coil</keyword>
<dbReference type="OrthoDB" id="5874985at2759"/>
<evidence type="ECO:0000256" key="2">
    <source>
        <dbReference type="SAM" id="MobiDB-lite"/>
    </source>
</evidence>
<protein>
    <submittedName>
        <fullName evidence="3">Uncharacterized protein</fullName>
    </submittedName>
</protein>